<dbReference type="Pfam" id="PF17853">
    <property type="entry name" value="GGDEF_2"/>
    <property type="match status" value="1"/>
</dbReference>
<feature type="domain" description="CdaR GGDEF-like" evidence="4">
    <location>
        <begin position="315"/>
        <end position="430"/>
    </location>
</feature>
<dbReference type="EMBL" id="JBHSMJ010000009">
    <property type="protein sequence ID" value="MFC5447873.1"/>
    <property type="molecule type" value="Genomic_DNA"/>
</dbReference>
<gene>
    <name evidence="5" type="ORF">ACFPOG_06360</name>
</gene>
<evidence type="ECO:0000259" key="4">
    <source>
        <dbReference type="Pfam" id="PF17853"/>
    </source>
</evidence>
<dbReference type="Proteomes" id="UP001596044">
    <property type="component" value="Unassembled WGS sequence"/>
</dbReference>
<dbReference type="PANTHER" id="PTHR33744">
    <property type="entry name" value="CARBOHYDRATE DIACID REGULATOR"/>
    <property type="match status" value="1"/>
</dbReference>
<reference evidence="6" key="1">
    <citation type="journal article" date="2019" name="Int. J. Syst. Evol. Microbiol.">
        <title>The Global Catalogue of Microorganisms (GCM) 10K type strain sequencing project: providing services to taxonomists for standard genome sequencing and annotation.</title>
        <authorList>
            <consortium name="The Broad Institute Genomics Platform"/>
            <consortium name="The Broad Institute Genome Sequencing Center for Infectious Disease"/>
            <person name="Wu L."/>
            <person name="Ma J."/>
        </authorList>
    </citation>
    <scope>NUCLEOTIDE SEQUENCE [LARGE SCALE GENOMIC DNA]</scope>
    <source>
        <strain evidence="6">KACC 11904</strain>
    </source>
</reference>
<dbReference type="RefSeq" id="WP_270885892.1">
    <property type="nucleotide sequence ID" value="NZ_JAQFVF010000092.1"/>
</dbReference>
<comment type="caution">
    <text evidence="5">The sequence shown here is derived from an EMBL/GenBank/DDBJ whole genome shotgun (WGS) entry which is preliminary data.</text>
</comment>
<evidence type="ECO:0000259" key="2">
    <source>
        <dbReference type="Pfam" id="PF07905"/>
    </source>
</evidence>
<dbReference type="InterPro" id="IPR025736">
    <property type="entry name" value="PucR_C-HTH_dom"/>
</dbReference>
<sequence length="550" mass="63009">MNQDYQLTVKEVLERPHFQHAYIAAGKQGLQRLVRWVHIIEVIQFEQLLQGGEMILTTGAAFKSDTDLFTIYLEQLVRRKVSCLCIEMGHYLSSVPEDWIDLAEAHQLPLIIFPRAVRFIDITQDIHAHIVNQHHQVLQDLEKISREFHRMTLTSQGVMQVLQLLQTSTKAQVIYVPEDGQAKFIPPASAQEAKRWLDLLHVHLQAGAEQGHAASPIRLEDEGQTIIVQPVGAMGKTWAHLVIALNRKPQEYEYLILDSASLSIAQDLLRKRYMEERKLYSQTLWVDDLLHQRIRDEEQIKVLLGTDFRRLNALNYYVCLIDFEDEQGVKNTDEEGGVESLGIHLSLTVRSVFEQHAFHPLITLQNNRLIVIAFDQSPKKPAKSRLQHVFQSLQQMKADEAIRLSIGAGGVNRSILNAYVSYQEAIQTISLAATLRGNVQFYEELGVFQLLFHIADKQLLQTFVTTNLGPLLNHDRSKGSELVRTLKVYLDNDGSKQVAAQQLFIVRQSLYYRLEKIEELLGQDFMSPERRLALQVALRAYQMLNPEAKM</sequence>
<dbReference type="InterPro" id="IPR041522">
    <property type="entry name" value="CdaR_GGDEF"/>
</dbReference>
<evidence type="ECO:0000259" key="3">
    <source>
        <dbReference type="Pfam" id="PF13556"/>
    </source>
</evidence>
<name>A0ABW0K337_9BACL</name>
<organism evidence="5 6">
    <name type="scientific">Paenibacillus aestuarii</name>
    <dbReference type="NCBI Taxonomy" id="516965"/>
    <lineage>
        <taxon>Bacteria</taxon>
        <taxon>Bacillati</taxon>
        <taxon>Bacillota</taxon>
        <taxon>Bacilli</taxon>
        <taxon>Bacillales</taxon>
        <taxon>Paenibacillaceae</taxon>
        <taxon>Paenibacillus</taxon>
    </lineage>
</organism>
<dbReference type="PANTHER" id="PTHR33744:SF1">
    <property type="entry name" value="DNA-BINDING TRANSCRIPTIONAL ACTIVATOR ADER"/>
    <property type="match status" value="1"/>
</dbReference>
<accession>A0ABW0K337</accession>
<dbReference type="Pfam" id="PF07905">
    <property type="entry name" value="PucR"/>
    <property type="match status" value="1"/>
</dbReference>
<evidence type="ECO:0000313" key="6">
    <source>
        <dbReference type="Proteomes" id="UP001596044"/>
    </source>
</evidence>
<dbReference type="InterPro" id="IPR042070">
    <property type="entry name" value="PucR_C-HTH_sf"/>
</dbReference>
<feature type="domain" description="PucR C-terminal helix-turn-helix" evidence="3">
    <location>
        <begin position="482"/>
        <end position="540"/>
    </location>
</feature>
<evidence type="ECO:0000256" key="1">
    <source>
        <dbReference type="ARBA" id="ARBA00006754"/>
    </source>
</evidence>
<dbReference type="Gene3D" id="1.10.10.2840">
    <property type="entry name" value="PucR C-terminal helix-turn-helix domain"/>
    <property type="match status" value="1"/>
</dbReference>
<protein>
    <submittedName>
        <fullName evidence="5">PucR family transcriptional regulator</fullName>
    </submittedName>
</protein>
<comment type="similarity">
    <text evidence="1">Belongs to the CdaR family.</text>
</comment>
<dbReference type="Pfam" id="PF13556">
    <property type="entry name" value="HTH_30"/>
    <property type="match status" value="1"/>
</dbReference>
<proteinExistence type="inferred from homology"/>
<dbReference type="InterPro" id="IPR012914">
    <property type="entry name" value="PucR_dom"/>
</dbReference>
<keyword evidence="6" id="KW-1185">Reference proteome</keyword>
<dbReference type="InterPro" id="IPR051448">
    <property type="entry name" value="CdaR-like_regulators"/>
</dbReference>
<feature type="domain" description="Purine catabolism PurC-like" evidence="2">
    <location>
        <begin position="11"/>
        <end position="130"/>
    </location>
</feature>
<evidence type="ECO:0000313" key="5">
    <source>
        <dbReference type="EMBL" id="MFC5447873.1"/>
    </source>
</evidence>